<sequence>MQNENIALQAKVFLYHLNNSNSENGFRPEESWKFSLVNEEGKTAIERDYYPTVSTRVDPKVLLDFSNSVILHLKSAQPKLTVDNPKIEAQAESEYFIAYSLTRARR</sequence>
<name>A0A369Q4U4_9SPHI</name>
<dbReference type="Proteomes" id="UP000253961">
    <property type="component" value="Unassembled WGS sequence"/>
</dbReference>
<dbReference type="OrthoDB" id="799018at2"/>
<dbReference type="AlphaFoldDB" id="A0A369Q4U4"/>
<gene>
    <name evidence="1" type="ORF">DU508_09175</name>
</gene>
<reference evidence="1 2" key="1">
    <citation type="submission" date="2018-07" db="EMBL/GenBank/DDBJ databases">
        <title>Pedobacter sp. nov., isolated from soil.</title>
        <authorList>
            <person name="Zhou L.Y."/>
            <person name="Du Z.J."/>
        </authorList>
    </citation>
    <scope>NUCLEOTIDE SEQUENCE [LARGE SCALE GENOMIC DNA]</scope>
    <source>
        <strain evidence="1 2">JDX94</strain>
    </source>
</reference>
<dbReference type="EMBL" id="QPKV01000003">
    <property type="protein sequence ID" value="RDC57328.1"/>
    <property type="molecule type" value="Genomic_DNA"/>
</dbReference>
<organism evidence="1 2">
    <name type="scientific">Pedobacter chinensis</name>
    <dbReference type="NCBI Taxonomy" id="2282421"/>
    <lineage>
        <taxon>Bacteria</taxon>
        <taxon>Pseudomonadati</taxon>
        <taxon>Bacteroidota</taxon>
        <taxon>Sphingobacteriia</taxon>
        <taxon>Sphingobacteriales</taxon>
        <taxon>Sphingobacteriaceae</taxon>
        <taxon>Pedobacter</taxon>
    </lineage>
</organism>
<dbReference type="RefSeq" id="WP_115402499.1">
    <property type="nucleotide sequence ID" value="NZ_QPKV01000003.1"/>
</dbReference>
<proteinExistence type="predicted"/>
<protein>
    <submittedName>
        <fullName evidence="1">Uncharacterized protein</fullName>
    </submittedName>
</protein>
<keyword evidence="2" id="KW-1185">Reference proteome</keyword>
<evidence type="ECO:0000313" key="1">
    <source>
        <dbReference type="EMBL" id="RDC57328.1"/>
    </source>
</evidence>
<accession>A0A369Q4U4</accession>
<evidence type="ECO:0000313" key="2">
    <source>
        <dbReference type="Proteomes" id="UP000253961"/>
    </source>
</evidence>
<comment type="caution">
    <text evidence="1">The sequence shown here is derived from an EMBL/GenBank/DDBJ whole genome shotgun (WGS) entry which is preliminary data.</text>
</comment>